<dbReference type="RefSeq" id="WP_145374521.1">
    <property type="nucleotide sequence ID" value="NZ_CP036276.1"/>
</dbReference>
<dbReference type="SUPFAM" id="SSF75005">
    <property type="entry name" value="Arabinanase/levansucrase/invertase"/>
    <property type="match status" value="1"/>
</dbReference>
<reference evidence="1 2" key="1">
    <citation type="submission" date="2019-02" db="EMBL/GenBank/DDBJ databases">
        <title>Deep-cultivation of Planctomycetes and their phenomic and genomic characterization uncovers novel biology.</title>
        <authorList>
            <person name="Wiegand S."/>
            <person name="Jogler M."/>
            <person name="Boedeker C."/>
            <person name="Pinto D."/>
            <person name="Vollmers J."/>
            <person name="Rivas-Marin E."/>
            <person name="Kohn T."/>
            <person name="Peeters S.H."/>
            <person name="Heuer A."/>
            <person name="Rast P."/>
            <person name="Oberbeckmann S."/>
            <person name="Bunk B."/>
            <person name="Jeske O."/>
            <person name="Meyerdierks A."/>
            <person name="Storesund J.E."/>
            <person name="Kallscheuer N."/>
            <person name="Luecker S."/>
            <person name="Lage O.M."/>
            <person name="Pohl T."/>
            <person name="Merkel B.J."/>
            <person name="Hornburger P."/>
            <person name="Mueller R.-W."/>
            <person name="Bruemmer F."/>
            <person name="Labrenz M."/>
            <person name="Spormann A.M."/>
            <person name="Op den Camp H."/>
            <person name="Overmann J."/>
            <person name="Amann R."/>
            <person name="Jetten M.S.M."/>
            <person name="Mascher T."/>
            <person name="Medema M.H."/>
            <person name="Devos D.P."/>
            <person name="Kaster A.-K."/>
            <person name="Ovreas L."/>
            <person name="Rohde M."/>
            <person name="Galperin M.Y."/>
            <person name="Jogler C."/>
        </authorList>
    </citation>
    <scope>NUCLEOTIDE SEQUENCE [LARGE SCALE GENOMIC DNA]</scope>
    <source>
        <strain evidence="1 2">Mal52</strain>
    </source>
</reference>
<sequence>MISSVCLLLTTITLGAQDSTEYFKITVVDEQTNRGVPLVELRTVNDCRYYTDSAGVVAFHEPGLMDKTVHFFVSSHGYEFPADRFGIRGTQLKVSPGGSATIRIKRNNIAERLYRVTGGGIYRDSELVGDEVPIAHPVLGAQVLGSDSVVNAKFQGRLYWFWGDTNRPSYPLGNFHVPGATTPLPGSQGVDPSRGVSLNYFIGDDGFAKETAHMPGKGPTWINGLVTLTDKQGNERMFAKYVKIKNSLTVYERGLAEFNNDEKVFEKRQQFDMQAPLYPYGHPFIHRDGDMEYVYFADPYPLVRVNANVESLQDLEQYETYSCLRQGSREKQLELDRDANGKLVYAWKKDTTPWTLQIQQELIKQGRLKEEEAYIHFEDSETGDTVLPSRGSVYWNDFRKKWVMIFVQFGGRSFLGEVWFAEADDLTGPWSKAVRIVTHDKYSFYNPKQHPFFAQEDGRFIYFEGTYTKTFSGNDHPTPRYDYNQIMYRLDLSDPRLSQ</sequence>
<gene>
    <name evidence="1" type="ORF">Mal52_09360</name>
</gene>
<dbReference type="EMBL" id="CP036276">
    <property type="protein sequence ID" value="QDU42475.1"/>
    <property type="molecule type" value="Genomic_DNA"/>
</dbReference>
<proteinExistence type="predicted"/>
<dbReference type="Proteomes" id="UP000319383">
    <property type="component" value="Chromosome"/>
</dbReference>
<name>A0A517ZJ07_9PLAN</name>
<evidence type="ECO:0000313" key="2">
    <source>
        <dbReference type="Proteomes" id="UP000319383"/>
    </source>
</evidence>
<keyword evidence="2" id="KW-1185">Reference proteome</keyword>
<evidence type="ECO:0008006" key="3">
    <source>
        <dbReference type="Google" id="ProtNLM"/>
    </source>
</evidence>
<evidence type="ECO:0000313" key="1">
    <source>
        <dbReference type="EMBL" id="QDU42475.1"/>
    </source>
</evidence>
<organism evidence="1 2">
    <name type="scientific">Symmachiella dynata</name>
    <dbReference type="NCBI Taxonomy" id="2527995"/>
    <lineage>
        <taxon>Bacteria</taxon>
        <taxon>Pseudomonadati</taxon>
        <taxon>Planctomycetota</taxon>
        <taxon>Planctomycetia</taxon>
        <taxon>Planctomycetales</taxon>
        <taxon>Planctomycetaceae</taxon>
        <taxon>Symmachiella</taxon>
    </lineage>
</organism>
<dbReference type="AlphaFoldDB" id="A0A517ZJ07"/>
<protein>
    <recommendedName>
        <fullName evidence="3">DUF4185 domain-containing protein</fullName>
    </recommendedName>
</protein>
<dbReference type="InterPro" id="IPR023296">
    <property type="entry name" value="Glyco_hydro_beta-prop_sf"/>
</dbReference>
<accession>A0A517ZJ07</accession>
<dbReference type="KEGG" id="sdyn:Mal52_09360"/>